<dbReference type="EMBL" id="BMLY01000010">
    <property type="protein sequence ID" value="GGP28183.1"/>
    <property type="molecule type" value="Genomic_DNA"/>
</dbReference>
<keyword evidence="3" id="KW-1185">Reference proteome</keyword>
<dbReference type="Proteomes" id="UP000621859">
    <property type="component" value="Unassembled WGS sequence"/>
</dbReference>
<reference evidence="3" key="1">
    <citation type="journal article" date="2019" name="Int. J. Syst. Evol. Microbiol.">
        <title>The Global Catalogue of Microorganisms (GCM) 10K type strain sequencing project: providing services to taxonomists for standard genome sequencing and annotation.</title>
        <authorList>
            <consortium name="The Broad Institute Genomics Platform"/>
            <consortium name="The Broad Institute Genome Sequencing Center for Infectious Disease"/>
            <person name="Wu L."/>
            <person name="Ma J."/>
        </authorList>
    </citation>
    <scope>NUCLEOTIDE SEQUENCE [LARGE SCALE GENOMIC DNA]</scope>
    <source>
        <strain evidence="3">CGMCC 1.8860</strain>
    </source>
</reference>
<keyword evidence="1" id="KW-0812">Transmembrane</keyword>
<evidence type="ECO:0000256" key="1">
    <source>
        <dbReference type="SAM" id="Phobius"/>
    </source>
</evidence>
<sequence>MVSSFATYLAAGAIGAVSGAIGFAVLTICKKITNKEINPVVRMGVLVGFVVVGMMIHRQVVVPAIQDYELRSALKENRLFSAFQQYYPVEFESFTTHLKKAYTSGESIDAARAEAFTAGQALALKHASAASDDAIVQLFRTQIEVARELGKTAPGICFASITGKLPNSADFQKAQAAIMDSNNPLKAKAEDAMIDVLRSSATDPQKPGTREQVIATVTPLVQAMAQKYGNKLRILQGVSPSSVGVDDATACDIMADFYGRVTTLAPEKAGTVLRGMSAMAGR</sequence>
<organism evidence="2 3">
    <name type="scientific">Silvimonas amylolytica</name>
    <dbReference type="NCBI Taxonomy" id="449663"/>
    <lineage>
        <taxon>Bacteria</taxon>
        <taxon>Pseudomonadati</taxon>
        <taxon>Pseudomonadota</taxon>
        <taxon>Betaproteobacteria</taxon>
        <taxon>Neisseriales</taxon>
        <taxon>Chitinibacteraceae</taxon>
        <taxon>Silvimonas</taxon>
    </lineage>
</organism>
<feature type="transmembrane region" description="Helical" evidence="1">
    <location>
        <begin position="6"/>
        <end position="28"/>
    </location>
</feature>
<comment type="caution">
    <text evidence="2">The sequence shown here is derived from an EMBL/GenBank/DDBJ whole genome shotgun (WGS) entry which is preliminary data.</text>
</comment>
<accession>A0ABQ2PRB6</accession>
<feature type="transmembrane region" description="Helical" evidence="1">
    <location>
        <begin position="40"/>
        <end position="57"/>
    </location>
</feature>
<name>A0ABQ2PRB6_9NEIS</name>
<keyword evidence="1" id="KW-0472">Membrane</keyword>
<proteinExistence type="predicted"/>
<keyword evidence="1" id="KW-1133">Transmembrane helix</keyword>
<gene>
    <name evidence="2" type="ORF">GCM10010971_40020</name>
</gene>
<evidence type="ECO:0000313" key="3">
    <source>
        <dbReference type="Proteomes" id="UP000621859"/>
    </source>
</evidence>
<evidence type="ECO:0000313" key="2">
    <source>
        <dbReference type="EMBL" id="GGP28183.1"/>
    </source>
</evidence>
<protein>
    <submittedName>
        <fullName evidence="2">Uncharacterized protein</fullName>
    </submittedName>
</protein>